<organism evidence="7 8">
    <name type="scientific">Candidatus Thiodiazotropha endoloripes</name>
    <dbReference type="NCBI Taxonomy" id="1818881"/>
    <lineage>
        <taxon>Bacteria</taxon>
        <taxon>Pseudomonadati</taxon>
        <taxon>Pseudomonadota</taxon>
        <taxon>Gammaproteobacteria</taxon>
        <taxon>Chromatiales</taxon>
        <taxon>Sedimenticolaceae</taxon>
        <taxon>Candidatus Thiodiazotropha</taxon>
    </lineage>
</organism>
<proteinExistence type="inferred from homology"/>
<dbReference type="GO" id="GO:0016491">
    <property type="term" value="F:oxidoreductase activity"/>
    <property type="evidence" value="ECO:0007669"/>
    <property type="project" value="UniProtKB-UniRule"/>
</dbReference>
<comment type="caution">
    <text evidence="7">The sequence shown here is derived from an EMBL/GenBank/DDBJ whole genome shotgun (WGS) entry which is preliminary data.</text>
</comment>
<sequence>MALTATQQLQINHRSVRRFLDKPMEPGQLEALIRCGQSAATSSFIQAYSVIRVTSPEARRAIAVAAGGQVWIEKATEFLVFCADLRRINQVCEAVGKGGLEGYSEHGLAAVIDVALMGQNVILAAESQGLGGVFIGGIRNQPEVVVEQLELPHRVVPLFGMCLGWPDANTEVKPRMPVECILHQDRYQEMDPHSVAEYDETMSKYYASRGSNVKLTDWSNATAQAMQGKKREHMLDFLRSRGFFVC</sequence>
<name>A0A1E2UGZ8_9GAMM</name>
<protein>
    <submittedName>
        <fullName evidence="7">Nitroreductase A</fullName>
    </submittedName>
</protein>
<evidence type="ECO:0000259" key="6">
    <source>
        <dbReference type="Pfam" id="PF00881"/>
    </source>
</evidence>
<evidence type="ECO:0000256" key="5">
    <source>
        <dbReference type="PIRNR" id="PIRNR005426"/>
    </source>
</evidence>
<dbReference type="PIRSF" id="PIRSF005426">
    <property type="entry name" value="Frp"/>
    <property type="match status" value="1"/>
</dbReference>
<keyword evidence="3 5" id="KW-0288">FMN</keyword>
<dbReference type="EMBL" id="LVJZ01000009">
    <property type="protein sequence ID" value="ODB91903.1"/>
    <property type="molecule type" value="Genomic_DNA"/>
</dbReference>
<evidence type="ECO:0000313" key="7">
    <source>
        <dbReference type="EMBL" id="ODB91903.1"/>
    </source>
</evidence>
<evidence type="ECO:0000256" key="4">
    <source>
        <dbReference type="ARBA" id="ARBA00023002"/>
    </source>
</evidence>
<dbReference type="PANTHER" id="PTHR43425">
    <property type="entry name" value="OXYGEN-INSENSITIVE NADPH NITROREDUCTASE"/>
    <property type="match status" value="1"/>
</dbReference>
<comment type="similarity">
    <text evidence="1 5">Belongs to the flavin oxidoreductase frp family.</text>
</comment>
<dbReference type="Gene3D" id="3.40.109.10">
    <property type="entry name" value="NADH Oxidase"/>
    <property type="match status" value="1"/>
</dbReference>
<dbReference type="PANTHER" id="PTHR43425:SF2">
    <property type="entry name" value="OXYGEN-INSENSITIVE NADPH NITROREDUCTASE"/>
    <property type="match status" value="1"/>
</dbReference>
<dbReference type="STRING" id="1818881.A3196_20015"/>
<evidence type="ECO:0000256" key="3">
    <source>
        <dbReference type="ARBA" id="ARBA00022643"/>
    </source>
</evidence>
<dbReference type="AlphaFoldDB" id="A0A1E2UGZ8"/>
<gene>
    <name evidence="7" type="ORF">A3196_20015</name>
</gene>
<dbReference type="InterPro" id="IPR029479">
    <property type="entry name" value="Nitroreductase"/>
</dbReference>
<dbReference type="OrthoDB" id="3181400at2"/>
<keyword evidence="4 5" id="KW-0560">Oxidoreductase</keyword>
<dbReference type="SUPFAM" id="SSF55469">
    <property type="entry name" value="FMN-dependent nitroreductase-like"/>
    <property type="match status" value="1"/>
</dbReference>
<dbReference type="InterPro" id="IPR016446">
    <property type="entry name" value="Flavin_OxRdtase_Frp"/>
</dbReference>
<evidence type="ECO:0000313" key="8">
    <source>
        <dbReference type="Proteomes" id="UP000094849"/>
    </source>
</evidence>
<feature type="domain" description="Nitroreductase" evidence="6">
    <location>
        <begin position="13"/>
        <end position="165"/>
    </location>
</feature>
<dbReference type="Pfam" id="PF00881">
    <property type="entry name" value="Nitroreductase"/>
    <property type="match status" value="1"/>
</dbReference>
<reference evidence="7 8" key="1">
    <citation type="submission" date="2016-03" db="EMBL/GenBank/DDBJ databases">
        <title>Chemosynthetic sulphur-oxidizing symbionts of marine invertebrate animals are capable of nitrogen fixation.</title>
        <authorList>
            <person name="Petersen J.M."/>
            <person name="Kemper A."/>
            <person name="Gruber-Vodicka H."/>
            <person name="Cardini U."/>
            <person name="Geest Mvander."/>
            <person name="Kleiner M."/>
            <person name="Bulgheresi S."/>
            <person name="Fussmann M."/>
            <person name="Herbold C."/>
            <person name="Seah B.K.B."/>
            <person name="Antony C.Paul."/>
            <person name="Liu D."/>
            <person name="Belitz A."/>
            <person name="Weber M."/>
        </authorList>
    </citation>
    <scope>NUCLEOTIDE SEQUENCE [LARGE SCALE GENOMIC DNA]</scope>
    <source>
        <strain evidence="7">G_D</strain>
    </source>
</reference>
<dbReference type="InterPro" id="IPR000415">
    <property type="entry name" value="Nitroreductase-like"/>
</dbReference>
<dbReference type="Proteomes" id="UP000094849">
    <property type="component" value="Unassembled WGS sequence"/>
</dbReference>
<dbReference type="RefSeq" id="WP_069006483.1">
    <property type="nucleotide sequence ID" value="NZ_LVJW01000007.1"/>
</dbReference>
<evidence type="ECO:0000256" key="1">
    <source>
        <dbReference type="ARBA" id="ARBA00008366"/>
    </source>
</evidence>
<keyword evidence="5" id="KW-0521">NADP</keyword>
<evidence type="ECO:0000256" key="2">
    <source>
        <dbReference type="ARBA" id="ARBA00022630"/>
    </source>
</evidence>
<accession>A0A1E2UGZ8</accession>
<dbReference type="NCBIfam" id="NF008033">
    <property type="entry name" value="PRK10765.1"/>
    <property type="match status" value="1"/>
</dbReference>
<keyword evidence="2 5" id="KW-0285">Flavoprotein</keyword>
<dbReference type="CDD" id="cd02146">
    <property type="entry name" value="NfsA-like"/>
    <property type="match status" value="1"/>
</dbReference>
<keyword evidence="8" id="KW-1185">Reference proteome</keyword>